<keyword evidence="1" id="KW-1133">Transmembrane helix</keyword>
<accession>A0A4V3CRD9</accession>
<feature type="transmembrane region" description="Helical" evidence="1">
    <location>
        <begin position="12"/>
        <end position="31"/>
    </location>
</feature>
<sequence length="161" mass="18494">MKKNNLRREVPSVIKTVILLSLVPILAIVMYSNYHMGLSQTQIEAPSSLSAQETVRLYFYYCNVNDEAGRHSLWNGLVSSLGEPEANPDKSRKGDTILFKVRQVQDKRMNPGEVMFYVDFRNKEIGRASMYMKLHKEKGRWKIYTAGSNRGIIASYDRKVT</sequence>
<organism evidence="2 3">
    <name type="scientific">Aminicella lysinilytica</name>
    <dbReference type="NCBI Taxonomy" id="433323"/>
    <lineage>
        <taxon>Bacteria</taxon>
        <taxon>Bacillati</taxon>
        <taxon>Bacillota</taxon>
        <taxon>Clostridia</taxon>
        <taxon>Peptostreptococcales</taxon>
        <taxon>Anaerovoracaceae</taxon>
        <taxon>Aminicella</taxon>
    </lineage>
</organism>
<keyword evidence="3" id="KW-1185">Reference proteome</keyword>
<comment type="caution">
    <text evidence="2">The sequence shown here is derived from an EMBL/GenBank/DDBJ whole genome shotgun (WGS) entry which is preliminary data.</text>
</comment>
<name>A0A4V3CRD9_9FIRM</name>
<evidence type="ECO:0000313" key="2">
    <source>
        <dbReference type="EMBL" id="TDP56442.1"/>
    </source>
</evidence>
<gene>
    <name evidence="2" type="ORF">EV211_11416</name>
</gene>
<dbReference type="Proteomes" id="UP000295500">
    <property type="component" value="Unassembled WGS sequence"/>
</dbReference>
<evidence type="ECO:0000313" key="3">
    <source>
        <dbReference type="Proteomes" id="UP000295500"/>
    </source>
</evidence>
<proteinExistence type="predicted"/>
<protein>
    <submittedName>
        <fullName evidence="2">Uncharacterized protein</fullName>
    </submittedName>
</protein>
<evidence type="ECO:0000256" key="1">
    <source>
        <dbReference type="SAM" id="Phobius"/>
    </source>
</evidence>
<dbReference type="EMBL" id="SNXO01000014">
    <property type="protein sequence ID" value="TDP56442.1"/>
    <property type="molecule type" value="Genomic_DNA"/>
</dbReference>
<dbReference type="AlphaFoldDB" id="A0A4V3CRD9"/>
<keyword evidence="1" id="KW-0812">Transmembrane</keyword>
<keyword evidence="1" id="KW-0472">Membrane</keyword>
<reference evidence="2 3" key="1">
    <citation type="submission" date="2019-03" db="EMBL/GenBank/DDBJ databases">
        <title>Genomic Encyclopedia of Type Strains, Phase IV (KMG-IV): sequencing the most valuable type-strain genomes for metagenomic binning, comparative biology and taxonomic classification.</title>
        <authorList>
            <person name="Goeker M."/>
        </authorList>
    </citation>
    <scope>NUCLEOTIDE SEQUENCE [LARGE SCALE GENOMIC DNA]</scope>
    <source>
        <strain evidence="2 3">DSM 28287</strain>
    </source>
</reference>
<dbReference type="RefSeq" id="WP_133528313.1">
    <property type="nucleotide sequence ID" value="NZ_SNXO01000014.1"/>
</dbReference>